<protein>
    <submittedName>
        <fullName evidence="1">Uncharacterized protein</fullName>
    </submittedName>
</protein>
<proteinExistence type="predicted"/>
<dbReference type="EMBL" id="ML987196">
    <property type="protein sequence ID" value="KAF2247971.1"/>
    <property type="molecule type" value="Genomic_DNA"/>
</dbReference>
<evidence type="ECO:0000313" key="2">
    <source>
        <dbReference type="Proteomes" id="UP000800094"/>
    </source>
</evidence>
<organism evidence="1 2">
    <name type="scientific">Trematosphaeria pertusa</name>
    <dbReference type="NCBI Taxonomy" id="390896"/>
    <lineage>
        <taxon>Eukaryota</taxon>
        <taxon>Fungi</taxon>
        <taxon>Dikarya</taxon>
        <taxon>Ascomycota</taxon>
        <taxon>Pezizomycotina</taxon>
        <taxon>Dothideomycetes</taxon>
        <taxon>Pleosporomycetidae</taxon>
        <taxon>Pleosporales</taxon>
        <taxon>Massarineae</taxon>
        <taxon>Trematosphaeriaceae</taxon>
        <taxon>Trematosphaeria</taxon>
    </lineage>
</organism>
<gene>
    <name evidence="1" type="ORF">BU26DRAFT_324856</name>
</gene>
<name>A0A6A6IC60_9PLEO</name>
<reference evidence="1" key="1">
    <citation type="journal article" date="2020" name="Stud. Mycol.">
        <title>101 Dothideomycetes genomes: a test case for predicting lifestyles and emergence of pathogens.</title>
        <authorList>
            <person name="Haridas S."/>
            <person name="Albert R."/>
            <person name="Binder M."/>
            <person name="Bloem J."/>
            <person name="Labutti K."/>
            <person name="Salamov A."/>
            <person name="Andreopoulos B."/>
            <person name="Baker S."/>
            <person name="Barry K."/>
            <person name="Bills G."/>
            <person name="Bluhm B."/>
            <person name="Cannon C."/>
            <person name="Castanera R."/>
            <person name="Culley D."/>
            <person name="Daum C."/>
            <person name="Ezra D."/>
            <person name="Gonzalez J."/>
            <person name="Henrissat B."/>
            <person name="Kuo A."/>
            <person name="Liang C."/>
            <person name="Lipzen A."/>
            <person name="Lutzoni F."/>
            <person name="Magnuson J."/>
            <person name="Mondo S."/>
            <person name="Nolan M."/>
            <person name="Ohm R."/>
            <person name="Pangilinan J."/>
            <person name="Park H.-J."/>
            <person name="Ramirez L."/>
            <person name="Alfaro M."/>
            <person name="Sun H."/>
            <person name="Tritt A."/>
            <person name="Yoshinaga Y."/>
            <person name="Zwiers L.-H."/>
            <person name="Turgeon B."/>
            <person name="Goodwin S."/>
            <person name="Spatafora J."/>
            <person name="Crous P."/>
            <person name="Grigoriev I."/>
        </authorList>
    </citation>
    <scope>NUCLEOTIDE SEQUENCE</scope>
    <source>
        <strain evidence="1">CBS 122368</strain>
    </source>
</reference>
<keyword evidence="2" id="KW-1185">Reference proteome</keyword>
<dbReference type="RefSeq" id="XP_033682975.1">
    <property type="nucleotide sequence ID" value="XM_033822105.1"/>
</dbReference>
<dbReference type="AlphaFoldDB" id="A0A6A6IC60"/>
<evidence type="ECO:0000313" key="1">
    <source>
        <dbReference type="EMBL" id="KAF2247971.1"/>
    </source>
</evidence>
<dbReference type="Proteomes" id="UP000800094">
    <property type="component" value="Unassembled WGS sequence"/>
</dbReference>
<sequence>MHKGKLDEAGLACVTASSWRGLWKGGSREISSNSAHSYSTGARKVSAGCNRCCVVKLVIICRNAASGSRQSGPTRLREGRRSLWLAGEPDRNFQKSVRKTASQAIQKALRRTIRRSLPLHRTHNYNLRTLSSPTDFVSSPLLLLQLL</sequence>
<dbReference type="GeneID" id="54575435"/>
<accession>A0A6A6IC60</accession>